<dbReference type="InterPro" id="IPR050154">
    <property type="entry name" value="UbiB_kinase"/>
</dbReference>
<keyword evidence="5" id="KW-1185">Reference proteome</keyword>
<dbReference type="InterPro" id="IPR011009">
    <property type="entry name" value="Kinase-like_dom_sf"/>
</dbReference>
<evidence type="ECO:0000256" key="1">
    <source>
        <dbReference type="ARBA" id="ARBA00009670"/>
    </source>
</evidence>
<evidence type="ECO:0000313" key="4">
    <source>
        <dbReference type="EMBL" id="TWJ19188.1"/>
    </source>
</evidence>
<keyword evidence="2" id="KW-0472">Membrane</keyword>
<gene>
    <name evidence="4" type="ORF">JN12_01878</name>
</gene>
<dbReference type="CDD" id="cd05121">
    <property type="entry name" value="ABC1_ADCK3-like"/>
    <property type="match status" value="1"/>
</dbReference>
<organism evidence="4 5">
    <name type="scientific">Geobacter argillaceus</name>
    <dbReference type="NCBI Taxonomy" id="345631"/>
    <lineage>
        <taxon>Bacteria</taxon>
        <taxon>Pseudomonadati</taxon>
        <taxon>Thermodesulfobacteriota</taxon>
        <taxon>Desulfuromonadia</taxon>
        <taxon>Geobacterales</taxon>
        <taxon>Geobacteraceae</taxon>
        <taxon>Geobacter</taxon>
    </lineage>
</organism>
<dbReference type="SUPFAM" id="SSF56112">
    <property type="entry name" value="Protein kinase-like (PK-like)"/>
    <property type="match status" value="1"/>
</dbReference>
<proteinExistence type="inferred from homology"/>
<dbReference type="InterPro" id="IPR004147">
    <property type="entry name" value="ABC1_dom"/>
</dbReference>
<feature type="domain" description="ABC1 atypical kinase-like" evidence="3">
    <location>
        <begin position="82"/>
        <end position="321"/>
    </location>
</feature>
<comment type="caution">
    <text evidence="4">The sequence shown here is derived from an EMBL/GenBank/DDBJ whole genome shotgun (WGS) entry which is preliminary data.</text>
</comment>
<dbReference type="PANTHER" id="PTHR10566:SF113">
    <property type="entry name" value="PROTEIN ACTIVITY OF BC1 COMPLEX KINASE 7, CHLOROPLASTIC"/>
    <property type="match status" value="1"/>
</dbReference>
<keyword evidence="4" id="KW-0830">Ubiquinone</keyword>
<protein>
    <submittedName>
        <fullName evidence="4">Ubiquinone biosynthesis protein</fullName>
    </submittedName>
</protein>
<evidence type="ECO:0000256" key="2">
    <source>
        <dbReference type="SAM" id="Phobius"/>
    </source>
</evidence>
<evidence type="ECO:0000313" key="5">
    <source>
        <dbReference type="Proteomes" id="UP000319449"/>
    </source>
</evidence>
<name>A0A562VMS4_9BACT</name>
<evidence type="ECO:0000259" key="3">
    <source>
        <dbReference type="Pfam" id="PF03109"/>
    </source>
</evidence>
<dbReference type="AlphaFoldDB" id="A0A562VMS4"/>
<dbReference type="Pfam" id="PF03109">
    <property type="entry name" value="ABC1"/>
    <property type="match status" value="1"/>
</dbReference>
<feature type="transmembrane region" description="Helical" evidence="2">
    <location>
        <begin position="508"/>
        <end position="532"/>
    </location>
</feature>
<dbReference type="EMBL" id="VLLN01000010">
    <property type="protein sequence ID" value="TWJ19188.1"/>
    <property type="molecule type" value="Genomic_DNA"/>
</dbReference>
<reference evidence="4 5" key="1">
    <citation type="submission" date="2019-07" db="EMBL/GenBank/DDBJ databases">
        <title>Genomic Encyclopedia of Archaeal and Bacterial Type Strains, Phase II (KMG-II): from individual species to whole genera.</title>
        <authorList>
            <person name="Goeker M."/>
        </authorList>
    </citation>
    <scope>NUCLEOTIDE SEQUENCE [LARGE SCALE GENOMIC DNA]</scope>
    <source>
        <strain evidence="4 5">ATCC BAA-1139</strain>
    </source>
</reference>
<sequence>MAMIDPDNSSLLRSAPRLMHILRVLVRHKFLGALRGRNHWPPPKEVRETFEELGLTFLKLGQVLALRRDLLPDEYIDELEQLLDQLPALGFDAVRATVEGELGAPLTELFSSFSEAPLAAATIAQVHEATTRDGRHVVVKVQRPGLETMIATDIAALNYLVVLGESLFPRLRALDLAILVQEFADSLSRETDFQQEGRSIARSRDALVDISDLWIPDVVADYSRGTVLTLEFAAGERVDLYASKHPEAMPKAIGTLVKVMLQTIFEEGLFHADPHPGNVLILPDGRLCLLDYGMTGELDEPTRESLTLLLEAVVNKDTRAATDAYLEMTTASEKVNRPALMVDMKVVLREIHRQDLAEVSVGDAFTSLLRAGSRHGVHNPGEFFLLTRAFVILESMMRRLDPQFDFMGAFREEITRLTAQHFSVERIKSKTSKLARELERLIFDTPGDARRVFRRIAEGNLGRLQAPAVEALGGRVSRNLKRLTDAIAAAALLIGGSMLVNAQRDTGWHHYFGEALVGVGVFCTLLVGISTLRRDRGRGRGRR</sequence>
<accession>A0A562VMS4</accession>
<dbReference type="PANTHER" id="PTHR10566">
    <property type="entry name" value="CHAPERONE-ACTIVITY OF BC1 COMPLEX CABC1 -RELATED"/>
    <property type="match status" value="1"/>
</dbReference>
<dbReference type="OrthoDB" id="9795390at2"/>
<keyword evidence="2" id="KW-1133">Transmembrane helix</keyword>
<comment type="similarity">
    <text evidence="1">Belongs to the protein kinase superfamily. ADCK protein kinase family.</text>
</comment>
<dbReference type="RefSeq" id="WP_145021678.1">
    <property type="nucleotide sequence ID" value="NZ_VLLN01000010.1"/>
</dbReference>
<keyword evidence="2" id="KW-0812">Transmembrane</keyword>
<dbReference type="Proteomes" id="UP000319449">
    <property type="component" value="Unassembled WGS sequence"/>
</dbReference>